<dbReference type="GO" id="GO:0016491">
    <property type="term" value="F:oxidoreductase activity"/>
    <property type="evidence" value="ECO:0007669"/>
    <property type="project" value="UniProtKB-KW"/>
</dbReference>
<sequence length="301" mass="32674">MQNAGMAGKTVLVTGATNGIGLVTARELARRGADVVILGRNADRTARVAQDVGAHAFIVADLSEMKSTVRAAAEFCDRYDRLDVLVNNAGAIFETRQTSSEGVEMTWALNHLAPFLLTRQLMSLLLVTPGSRVVTVASAAHQPARLDLNDPEFRARKYSAWGAYGQSKLANVLFARELARRGAGVQSYSLHPGMVASGFGHNGQGNLNRLYKYVDRFAITPDEGARTSVYLSSTSDQLVNGGYYVKRRPSTPSARALDDGAAYRLWEISEGYVQGAVKSRTLPTWEEILHEVRNLTRSAAG</sequence>
<comment type="similarity">
    <text evidence="2">Belongs to the short-chain dehydrogenases/reductases (SDR) family.</text>
</comment>
<dbReference type="InterPro" id="IPR002347">
    <property type="entry name" value="SDR_fam"/>
</dbReference>
<gene>
    <name evidence="3" type="ORF">ACFOPQ_10770</name>
</gene>
<keyword evidence="1 3" id="KW-0560">Oxidoreductase</keyword>
<proteinExistence type="inferred from homology"/>
<dbReference type="SUPFAM" id="SSF51735">
    <property type="entry name" value="NAD(P)-binding Rossmann-fold domains"/>
    <property type="match status" value="1"/>
</dbReference>
<dbReference type="Proteomes" id="UP001595748">
    <property type="component" value="Unassembled WGS sequence"/>
</dbReference>
<dbReference type="EC" id="1.-.-.-" evidence="3"/>
<name>A0ABV8A7L3_9DEIO</name>
<dbReference type="Pfam" id="PF00106">
    <property type="entry name" value="adh_short"/>
    <property type="match status" value="1"/>
</dbReference>
<protein>
    <submittedName>
        <fullName evidence="3">SDR family oxidoreductase</fullName>
        <ecNumber evidence="3">1.-.-.-</ecNumber>
    </submittedName>
</protein>
<keyword evidence="4" id="KW-1185">Reference proteome</keyword>
<dbReference type="PANTHER" id="PTHR43157">
    <property type="entry name" value="PHOSPHATIDYLINOSITOL-GLYCAN BIOSYNTHESIS CLASS F PROTEIN-RELATED"/>
    <property type="match status" value="1"/>
</dbReference>
<comment type="caution">
    <text evidence="3">The sequence shown here is derived from an EMBL/GenBank/DDBJ whole genome shotgun (WGS) entry which is preliminary data.</text>
</comment>
<dbReference type="EMBL" id="JBHRZF010000134">
    <property type="protein sequence ID" value="MFC3861241.1"/>
    <property type="molecule type" value="Genomic_DNA"/>
</dbReference>
<dbReference type="CDD" id="cd05327">
    <property type="entry name" value="retinol-DH_like_SDR_c_like"/>
    <property type="match status" value="1"/>
</dbReference>
<accession>A0ABV8A7L3</accession>
<evidence type="ECO:0000313" key="4">
    <source>
        <dbReference type="Proteomes" id="UP001595748"/>
    </source>
</evidence>
<dbReference type="Gene3D" id="3.40.50.720">
    <property type="entry name" value="NAD(P)-binding Rossmann-like Domain"/>
    <property type="match status" value="1"/>
</dbReference>
<dbReference type="InterPro" id="IPR036291">
    <property type="entry name" value="NAD(P)-bd_dom_sf"/>
</dbReference>
<evidence type="ECO:0000313" key="3">
    <source>
        <dbReference type="EMBL" id="MFC3861241.1"/>
    </source>
</evidence>
<dbReference type="PANTHER" id="PTHR43157:SF31">
    <property type="entry name" value="PHOSPHATIDYLINOSITOL-GLYCAN BIOSYNTHESIS CLASS F PROTEIN"/>
    <property type="match status" value="1"/>
</dbReference>
<organism evidence="3 4">
    <name type="scientific">Deinococcus antarcticus</name>
    <dbReference type="NCBI Taxonomy" id="1298767"/>
    <lineage>
        <taxon>Bacteria</taxon>
        <taxon>Thermotogati</taxon>
        <taxon>Deinococcota</taxon>
        <taxon>Deinococci</taxon>
        <taxon>Deinococcales</taxon>
        <taxon>Deinococcaceae</taxon>
        <taxon>Deinococcus</taxon>
    </lineage>
</organism>
<reference evidence="4" key="1">
    <citation type="journal article" date="2019" name="Int. J. Syst. Evol. Microbiol.">
        <title>The Global Catalogue of Microorganisms (GCM) 10K type strain sequencing project: providing services to taxonomists for standard genome sequencing and annotation.</title>
        <authorList>
            <consortium name="The Broad Institute Genomics Platform"/>
            <consortium name="The Broad Institute Genome Sequencing Center for Infectious Disease"/>
            <person name="Wu L."/>
            <person name="Ma J."/>
        </authorList>
    </citation>
    <scope>NUCLEOTIDE SEQUENCE [LARGE SCALE GENOMIC DNA]</scope>
    <source>
        <strain evidence="4">CCTCC AB 2013263</strain>
    </source>
</reference>
<dbReference type="PRINTS" id="PR00080">
    <property type="entry name" value="SDRFAMILY"/>
</dbReference>
<dbReference type="PRINTS" id="PR00081">
    <property type="entry name" value="GDHRDH"/>
</dbReference>
<evidence type="ECO:0000256" key="1">
    <source>
        <dbReference type="ARBA" id="ARBA00023002"/>
    </source>
</evidence>
<dbReference type="RefSeq" id="WP_380077946.1">
    <property type="nucleotide sequence ID" value="NZ_JBHRZF010000134.1"/>
</dbReference>
<evidence type="ECO:0000256" key="2">
    <source>
        <dbReference type="RuleBase" id="RU000363"/>
    </source>
</evidence>